<protein>
    <recommendedName>
        <fullName evidence="1">N-acetyltransferase domain-containing protein</fullName>
    </recommendedName>
</protein>
<dbReference type="Gene3D" id="3.40.630.30">
    <property type="match status" value="1"/>
</dbReference>
<evidence type="ECO:0000259" key="1">
    <source>
        <dbReference type="PROSITE" id="PS51186"/>
    </source>
</evidence>
<reference evidence="2 3" key="1">
    <citation type="submission" date="2018-09" db="EMBL/GenBank/DDBJ databases">
        <title>Production of Trimethoprim by Streptomyces sp. 3E-1.</title>
        <authorList>
            <person name="Kang H.J."/>
            <person name="Kim S.B."/>
        </authorList>
    </citation>
    <scope>NUCLEOTIDE SEQUENCE [LARGE SCALE GENOMIC DNA]</scope>
    <source>
        <strain evidence="2 3">3E-1</strain>
    </source>
</reference>
<dbReference type="Pfam" id="PF13302">
    <property type="entry name" value="Acetyltransf_3"/>
    <property type="match status" value="1"/>
</dbReference>
<name>A0AAI8PPT2_9ACTN</name>
<dbReference type="CDD" id="cd04301">
    <property type="entry name" value="NAT_SF"/>
    <property type="match status" value="1"/>
</dbReference>
<dbReference type="AlphaFoldDB" id="A0AAI8PPT2"/>
<dbReference type="EMBL" id="CP032427">
    <property type="protein sequence ID" value="AYC40416.1"/>
    <property type="molecule type" value="Genomic_DNA"/>
</dbReference>
<dbReference type="SUPFAM" id="SSF109854">
    <property type="entry name" value="DinB/YfiT-like putative metalloenzymes"/>
    <property type="match status" value="1"/>
</dbReference>
<dbReference type="InterPro" id="IPR034660">
    <property type="entry name" value="DinB/YfiT-like"/>
</dbReference>
<dbReference type="SUPFAM" id="SSF55729">
    <property type="entry name" value="Acyl-CoA N-acyltransferases (Nat)"/>
    <property type="match status" value="1"/>
</dbReference>
<organism evidence="2 3">
    <name type="scientific">Streptomyces griseorubiginosus</name>
    <dbReference type="NCBI Taxonomy" id="67304"/>
    <lineage>
        <taxon>Bacteria</taxon>
        <taxon>Bacillati</taxon>
        <taxon>Actinomycetota</taxon>
        <taxon>Actinomycetes</taxon>
        <taxon>Kitasatosporales</taxon>
        <taxon>Streptomycetaceae</taxon>
        <taxon>Streptomyces</taxon>
    </lineage>
</organism>
<dbReference type="InterPro" id="IPR051908">
    <property type="entry name" value="Ribosomal_N-acetyltransferase"/>
</dbReference>
<dbReference type="GO" id="GO:1990189">
    <property type="term" value="F:protein N-terminal-serine acetyltransferase activity"/>
    <property type="evidence" value="ECO:0007669"/>
    <property type="project" value="TreeGrafter"/>
</dbReference>
<gene>
    <name evidence="2" type="ORF">DWG14_04681</name>
</gene>
<evidence type="ECO:0000313" key="3">
    <source>
        <dbReference type="Proteomes" id="UP000265765"/>
    </source>
</evidence>
<sequence>MTDMGGDVGGHRVTEAVAGAVAVLRTVTDRDWTAVKPAGMEWTVHETAFHICGCLIAYAGNLAGGAQDDYVPFDITLDEGTDNTGLLHVMETGGALLAAAVRTAPREARAFHPYPFRSANREGFAAMGVAEVLLHTYDVTRGLDLAYEPPAHLPEYVLTRIFPEVQPGPDPWRTLLWATGRGDLPGRARRTEWRWSNNLVLPAERLTLQGVTPASATDLAAGGDGGFDWVEDGPFEGTREAAGMTLKAYEAGVHRPEFGLFVLVRREDGRAVGGMGFHGAPDEDGRAEVGYDLAPSARGRGYATEALRALSDWALARDDVRSLCATIEPDNAPSQRVIARAGFLRASVEEEQAYGEKEPGLRLYVLSGPTPEAT</sequence>
<dbReference type="Proteomes" id="UP000265765">
    <property type="component" value="Chromosome"/>
</dbReference>
<dbReference type="GO" id="GO:0005737">
    <property type="term" value="C:cytoplasm"/>
    <property type="evidence" value="ECO:0007669"/>
    <property type="project" value="TreeGrafter"/>
</dbReference>
<dbReference type="KEGG" id="sge:DWG14_04681"/>
<dbReference type="InterPro" id="IPR016181">
    <property type="entry name" value="Acyl_CoA_acyltransferase"/>
</dbReference>
<evidence type="ECO:0000313" key="2">
    <source>
        <dbReference type="EMBL" id="AYC40416.1"/>
    </source>
</evidence>
<proteinExistence type="predicted"/>
<accession>A0AAI8PPT2</accession>
<dbReference type="PANTHER" id="PTHR43441:SF6">
    <property type="entry name" value="N-ACETYLTRANSFERASE DOMAIN-CONTAINING PROTEIN"/>
    <property type="match status" value="1"/>
</dbReference>
<dbReference type="PROSITE" id="PS51186">
    <property type="entry name" value="GNAT"/>
    <property type="match status" value="1"/>
</dbReference>
<dbReference type="GO" id="GO:0008999">
    <property type="term" value="F:protein-N-terminal-alanine acetyltransferase activity"/>
    <property type="evidence" value="ECO:0007669"/>
    <property type="project" value="TreeGrafter"/>
</dbReference>
<dbReference type="PANTHER" id="PTHR43441">
    <property type="entry name" value="RIBOSOMAL-PROTEIN-SERINE ACETYLTRANSFERASE"/>
    <property type="match status" value="1"/>
</dbReference>
<feature type="domain" description="N-acetyltransferase" evidence="1">
    <location>
        <begin position="206"/>
        <end position="364"/>
    </location>
</feature>
<dbReference type="InterPro" id="IPR000182">
    <property type="entry name" value="GNAT_dom"/>
</dbReference>